<evidence type="ECO:0000259" key="11">
    <source>
        <dbReference type="PROSITE" id="PS51722"/>
    </source>
</evidence>
<sequence length="721" mass="81748">MSRHRNIRTRTFSDELDDYDYDQYGRSIDDDLSCISPSTANMYLYENNMNTFPESLEQQQQQKKPSDESEDMTNATIDSCIQFIRDTIGQTKSEEEILFALKQTDCNPELALNFLLSNDGRKEKEQQQQPKSTNIVPDFGLATQQNPTKLFRALTAKLPNSSMTKRNKNNIINNNNYNDYKIRKILKYFMLNSMEMYRNRRDSSKPPPTTTNTKQQQQTPSSESNKKPENIESTVKKIASNKMMLETPDKLTTTASSIPSSPISAKIIRQNIKQKSVEEIKKIYQQKRIDGQKMLLNLVIAGHVDAGKSTIMGHLLSLLGNVSKKHMHKNETEAKKLGKSSFMYAWVLDETDEERNRGITIDIGYHCFETKKRIVNILDAPGHRDFIPNMIQGTTKADVAMLVIDATKGEFESGFEAGGQTQEHILLLRSFGITQVAIVINKMDNIDFDQERYNQIVDKIRKFLKQVGFKDQSVEYIPCSGMTGDNLIELSKNPNFNWYNGPTVIDIIDNFTCSQRIVDKPFRMSINDLFKGQTSGIYLSGKIDYGYVELNQKLLILPVVEYGTVKNIIIDNQNQTEAFAGDFVYLNIIQSDGLEISIGNVICDILSPCTMATKFEARIVTFGTIGTPLINGSSLIIYSVCLNEVVTLTKLCSQLDKNKNEVIKKNPRLIGKNQAAIVQITTTKPICIETFENSKEYGRFVLRSEHFTMGTGIVTKILKTN</sequence>
<protein>
    <submittedName>
        <fullName evidence="13">HBS1-like protein isoform X1</fullName>
    </submittedName>
</protein>
<dbReference type="AlphaFoldDB" id="A0A6P6XZW7"/>
<dbReference type="CDD" id="cd01883">
    <property type="entry name" value="EF1_alpha"/>
    <property type="match status" value="1"/>
</dbReference>
<evidence type="ECO:0000256" key="1">
    <source>
        <dbReference type="ARBA" id="ARBA00004496"/>
    </source>
</evidence>
<evidence type="ECO:0000313" key="12">
    <source>
        <dbReference type="Proteomes" id="UP000515146"/>
    </source>
</evidence>
<keyword evidence="4" id="KW-0597">Phosphoprotein</keyword>
<feature type="region of interest" description="Disordered" evidence="10">
    <location>
        <begin position="119"/>
        <end position="139"/>
    </location>
</feature>
<evidence type="ECO:0000256" key="3">
    <source>
        <dbReference type="ARBA" id="ARBA00022490"/>
    </source>
</evidence>
<dbReference type="GO" id="GO:0003924">
    <property type="term" value="F:GTPase activity"/>
    <property type="evidence" value="ECO:0007669"/>
    <property type="project" value="InterPro"/>
</dbReference>
<dbReference type="RefSeq" id="XP_027198396.1">
    <property type="nucleotide sequence ID" value="XM_027342595.1"/>
</dbReference>
<keyword evidence="3" id="KW-0963">Cytoplasm</keyword>
<dbReference type="OrthoDB" id="342024at2759"/>
<dbReference type="SUPFAM" id="SSF50447">
    <property type="entry name" value="Translation proteins"/>
    <property type="match status" value="1"/>
</dbReference>
<dbReference type="Gene3D" id="1.10.8.10">
    <property type="entry name" value="DNA helicase RuvA subunit, C-terminal domain"/>
    <property type="match status" value="1"/>
</dbReference>
<keyword evidence="8" id="KW-0342">GTP-binding</keyword>
<dbReference type="InterPro" id="IPR050100">
    <property type="entry name" value="TRAFAC_GTPase_members"/>
</dbReference>
<proteinExistence type="inferred from homology"/>
<comment type="similarity">
    <text evidence="2">Belongs to the TRAFAC class translation factor GTPase superfamily. Classic translation factor GTPase family. EF-Tu/EF-1A subfamily.</text>
</comment>
<dbReference type="PANTHER" id="PTHR23115">
    <property type="entry name" value="TRANSLATION FACTOR"/>
    <property type="match status" value="1"/>
</dbReference>
<evidence type="ECO:0000256" key="6">
    <source>
        <dbReference type="ARBA" id="ARBA00022801"/>
    </source>
</evidence>
<dbReference type="GO" id="GO:0005737">
    <property type="term" value="C:cytoplasm"/>
    <property type="evidence" value="ECO:0007669"/>
    <property type="project" value="UniProtKB-SubCell"/>
</dbReference>
<comment type="catalytic activity">
    <reaction evidence="9">
        <text>GTP + H2O = GDP + phosphate + H(+)</text>
        <dbReference type="Rhea" id="RHEA:19669"/>
        <dbReference type="ChEBI" id="CHEBI:15377"/>
        <dbReference type="ChEBI" id="CHEBI:15378"/>
        <dbReference type="ChEBI" id="CHEBI:37565"/>
        <dbReference type="ChEBI" id="CHEBI:43474"/>
        <dbReference type="ChEBI" id="CHEBI:58189"/>
    </reaction>
    <physiologicalReaction direction="left-to-right" evidence="9">
        <dbReference type="Rhea" id="RHEA:19670"/>
    </physiologicalReaction>
</comment>
<dbReference type="Gene3D" id="3.40.50.300">
    <property type="entry name" value="P-loop containing nucleotide triphosphate hydrolases"/>
    <property type="match status" value="1"/>
</dbReference>
<keyword evidence="12" id="KW-1185">Reference proteome</keyword>
<dbReference type="FunFam" id="3.40.50.300:FF:000204">
    <property type="entry name" value="Translation elongation factor Tu"/>
    <property type="match status" value="1"/>
</dbReference>
<dbReference type="SUPFAM" id="SSF46934">
    <property type="entry name" value="UBA-like"/>
    <property type="match status" value="1"/>
</dbReference>
<dbReference type="SUPFAM" id="SSF52540">
    <property type="entry name" value="P-loop containing nucleoside triphosphate hydrolases"/>
    <property type="match status" value="1"/>
</dbReference>
<dbReference type="CDD" id="cd04093">
    <property type="entry name" value="HBS1_C_III"/>
    <property type="match status" value="1"/>
</dbReference>
<dbReference type="PRINTS" id="PR00315">
    <property type="entry name" value="ELONGATNFCT"/>
</dbReference>
<keyword evidence="6" id="KW-0378">Hydrolase</keyword>
<dbReference type="Pfam" id="PF22594">
    <property type="entry name" value="GTP-eEF1A_C"/>
    <property type="match status" value="1"/>
</dbReference>
<dbReference type="InterPro" id="IPR000795">
    <property type="entry name" value="T_Tr_GTP-bd_dom"/>
</dbReference>
<evidence type="ECO:0000256" key="10">
    <source>
        <dbReference type="SAM" id="MobiDB-lite"/>
    </source>
</evidence>
<dbReference type="InParanoid" id="A0A6P6XZW7"/>
<dbReference type="InterPro" id="IPR009000">
    <property type="entry name" value="Transl_B-barrel_sf"/>
</dbReference>
<evidence type="ECO:0000256" key="2">
    <source>
        <dbReference type="ARBA" id="ARBA00007249"/>
    </source>
</evidence>
<dbReference type="FunFam" id="2.40.30.10:FF:000020">
    <property type="entry name" value="Translation elongation factor EF-1"/>
    <property type="match status" value="1"/>
</dbReference>
<evidence type="ECO:0000256" key="9">
    <source>
        <dbReference type="ARBA" id="ARBA00049117"/>
    </source>
</evidence>
<dbReference type="GO" id="GO:0006412">
    <property type="term" value="P:translation"/>
    <property type="evidence" value="ECO:0007669"/>
    <property type="project" value="UniProtKB-KW"/>
</dbReference>
<dbReference type="PROSITE" id="PS51722">
    <property type="entry name" value="G_TR_2"/>
    <property type="match status" value="1"/>
</dbReference>
<dbReference type="CTD" id="117365"/>
<dbReference type="KEGG" id="dpte:113792680"/>
<dbReference type="Pfam" id="PF00009">
    <property type="entry name" value="GTP_EFTU"/>
    <property type="match status" value="1"/>
</dbReference>
<feature type="domain" description="Tr-type G" evidence="11">
    <location>
        <begin position="293"/>
        <end position="516"/>
    </location>
</feature>
<dbReference type="Gene3D" id="2.40.30.10">
    <property type="entry name" value="Translation factors"/>
    <property type="match status" value="2"/>
</dbReference>
<accession>A0A6P6XZW7</accession>
<organism evidence="12 13">
    <name type="scientific">Dermatophagoides pteronyssinus</name>
    <name type="common">European house dust mite</name>
    <dbReference type="NCBI Taxonomy" id="6956"/>
    <lineage>
        <taxon>Eukaryota</taxon>
        <taxon>Metazoa</taxon>
        <taxon>Ecdysozoa</taxon>
        <taxon>Arthropoda</taxon>
        <taxon>Chelicerata</taxon>
        <taxon>Arachnida</taxon>
        <taxon>Acari</taxon>
        <taxon>Acariformes</taxon>
        <taxon>Sarcoptiformes</taxon>
        <taxon>Astigmata</taxon>
        <taxon>Psoroptidia</taxon>
        <taxon>Analgoidea</taxon>
        <taxon>Pyroglyphidae</taxon>
        <taxon>Dermatophagoidinae</taxon>
        <taxon>Dermatophagoides</taxon>
    </lineage>
</organism>
<reference evidence="13" key="1">
    <citation type="submission" date="2025-08" db="UniProtKB">
        <authorList>
            <consortium name="RefSeq"/>
        </authorList>
    </citation>
    <scope>IDENTIFICATION</scope>
    <source>
        <strain evidence="13">Airmid</strain>
    </source>
</reference>
<dbReference type="InterPro" id="IPR009060">
    <property type="entry name" value="UBA-like_sf"/>
</dbReference>
<gene>
    <name evidence="13" type="primary">LOC113792680</name>
</gene>
<keyword evidence="7" id="KW-0648">Protein biosynthesis</keyword>
<keyword evidence="5" id="KW-0547">Nucleotide-binding</keyword>
<dbReference type="InterPro" id="IPR027417">
    <property type="entry name" value="P-loop_NTPase"/>
</dbReference>
<dbReference type="OMA" id="FCICGRI"/>
<evidence type="ECO:0000256" key="5">
    <source>
        <dbReference type="ARBA" id="ARBA00022741"/>
    </source>
</evidence>
<dbReference type="FunCoup" id="A0A6P6XZW7">
    <property type="interactions" value="1265"/>
</dbReference>
<name>A0A6P6XZW7_DERPT</name>
<dbReference type="SUPFAM" id="SSF50465">
    <property type="entry name" value="EF-Tu/eEF-1alpha/eIF2-gamma C-terminal domain"/>
    <property type="match status" value="1"/>
</dbReference>
<evidence type="ECO:0000313" key="13">
    <source>
        <dbReference type="RefSeq" id="XP_027198396.1"/>
    </source>
</evidence>
<evidence type="ECO:0000256" key="4">
    <source>
        <dbReference type="ARBA" id="ARBA00022553"/>
    </source>
</evidence>
<feature type="compositionally biased region" description="Low complexity" evidence="10">
    <location>
        <begin position="210"/>
        <end position="222"/>
    </location>
</feature>
<comment type="subcellular location">
    <subcellularLocation>
        <location evidence="1">Cytoplasm</location>
    </subcellularLocation>
</comment>
<dbReference type="InterPro" id="IPR054696">
    <property type="entry name" value="GTP-eEF1A_C"/>
</dbReference>
<dbReference type="Proteomes" id="UP000515146">
    <property type="component" value="Unplaced"/>
</dbReference>
<evidence type="ECO:0000256" key="8">
    <source>
        <dbReference type="ARBA" id="ARBA00023134"/>
    </source>
</evidence>
<feature type="region of interest" description="Disordered" evidence="10">
    <location>
        <begin position="199"/>
        <end position="231"/>
    </location>
</feature>
<dbReference type="CDD" id="cd16267">
    <property type="entry name" value="HBS1-like_II"/>
    <property type="match status" value="1"/>
</dbReference>
<dbReference type="GO" id="GO:0005525">
    <property type="term" value="F:GTP binding"/>
    <property type="evidence" value="ECO:0007669"/>
    <property type="project" value="UniProtKB-KW"/>
</dbReference>
<dbReference type="InterPro" id="IPR009001">
    <property type="entry name" value="Transl_elong_EF1A/Init_IF2_C"/>
</dbReference>
<evidence type="ECO:0000256" key="7">
    <source>
        <dbReference type="ARBA" id="ARBA00022917"/>
    </source>
</evidence>